<feature type="non-terminal residue" evidence="2">
    <location>
        <position position="140"/>
    </location>
</feature>
<feature type="compositionally biased region" description="Basic and acidic residues" evidence="1">
    <location>
        <begin position="9"/>
        <end position="22"/>
    </location>
</feature>
<evidence type="ECO:0000313" key="2">
    <source>
        <dbReference type="EMBL" id="CAA9583814.1"/>
    </source>
</evidence>
<gene>
    <name evidence="2" type="ORF">AVDCRST_MAG19-4352</name>
</gene>
<proteinExistence type="predicted"/>
<dbReference type="AlphaFoldDB" id="A0A6J4VPH6"/>
<organism evidence="2">
    <name type="scientific">uncultured Thermomicrobiales bacterium</name>
    <dbReference type="NCBI Taxonomy" id="1645740"/>
    <lineage>
        <taxon>Bacteria</taxon>
        <taxon>Pseudomonadati</taxon>
        <taxon>Thermomicrobiota</taxon>
        <taxon>Thermomicrobia</taxon>
        <taxon>Thermomicrobiales</taxon>
        <taxon>environmental samples</taxon>
    </lineage>
</organism>
<sequence>VGRGAWYRRGGDAHERRERDGAGGRGVGLPPDHPRPQCCGRRSQARDDARQSRARPGPRPKMGGTGLDLRCVRPGGGSGAALPLEPRSLRCRRYAAGRSGGRGRTHRERPAPSRLARRSTGVPVVCCRAAEAGRRGARTM</sequence>
<feature type="region of interest" description="Disordered" evidence="1">
    <location>
        <begin position="1"/>
        <end position="119"/>
    </location>
</feature>
<feature type="non-terminal residue" evidence="2">
    <location>
        <position position="1"/>
    </location>
</feature>
<reference evidence="2" key="1">
    <citation type="submission" date="2020-02" db="EMBL/GenBank/DDBJ databases">
        <authorList>
            <person name="Meier V. D."/>
        </authorList>
    </citation>
    <scope>NUCLEOTIDE SEQUENCE</scope>
    <source>
        <strain evidence="2">AVDCRST_MAG19</strain>
    </source>
</reference>
<accession>A0A6J4VPH6</accession>
<dbReference type="EMBL" id="CADCWL010000243">
    <property type="protein sequence ID" value="CAA9583814.1"/>
    <property type="molecule type" value="Genomic_DNA"/>
</dbReference>
<feature type="compositionally biased region" description="Basic residues" evidence="1">
    <location>
        <begin position="89"/>
        <end position="107"/>
    </location>
</feature>
<evidence type="ECO:0000256" key="1">
    <source>
        <dbReference type="SAM" id="MobiDB-lite"/>
    </source>
</evidence>
<protein>
    <submittedName>
        <fullName evidence="2">Uncharacterized protein</fullName>
    </submittedName>
</protein>
<name>A0A6J4VPH6_9BACT</name>